<dbReference type="CDD" id="cd15482">
    <property type="entry name" value="Sialidase_non-viral"/>
    <property type="match status" value="1"/>
</dbReference>
<comment type="caution">
    <text evidence="3">The sequence shown here is derived from an EMBL/GenBank/DDBJ whole genome shotgun (WGS) entry which is preliminary data.</text>
</comment>
<dbReference type="SUPFAM" id="SSF48726">
    <property type="entry name" value="Immunoglobulin"/>
    <property type="match status" value="1"/>
</dbReference>
<accession>A0A927B9K4</accession>
<protein>
    <submittedName>
        <fullName evidence="3">Exo-alpha-sialidase</fullName>
    </submittedName>
</protein>
<evidence type="ECO:0000256" key="1">
    <source>
        <dbReference type="SAM" id="Phobius"/>
    </source>
</evidence>
<feature type="domain" description="Ig-like" evidence="2">
    <location>
        <begin position="375"/>
        <end position="458"/>
    </location>
</feature>
<dbReference type="RefSeq" id="WP_191043305.1">
    <property type="nucleotide sequence ID" value="NZ_JACXAA010000028.1"/>
</dbReference>
<dbReference type="InterPro" id="IPR036179">
    <property type="entry name" value="Ig-like_dom_sf"/>
</dbReference>
<dbReference type="Gene3D" id="2.60.40.10">
    <property type="entry name" value="Immunoglobulins"/>
    <property type="match status" value="1"/>
</dbReference>
<evidence type="ECO:0000313" key="3">
    <source>
        <dbReference type="EMBL" id="MBD2757681.1"/>
    </source>
</evidence>
<dbReference type="SUPFAM" id="SSF50939">
    <property type="entry name" value="Sialidases"/>
    <property type="match status" value="1"/>
</dbReference>
<keyword evidence="1" id="KW-1133">Transmembrane helix</keyword>
<evidence type="ECO:0000259" key="2">
    <source>
        <dbReference type="PROSITE" id="PS50835"/>
    </source>
</evidence>
<dbReference type="SMART" id="SM00409">
    <property type="entry name" value="IG"/>
    <property type="match status" value="1"/>
</dbReference>
<reference evidence="3" key="1">
    <citation type="submission" date="2020-09" db="EMBL/GenBank/DDBJ databases">
        <authorList>
            <person name="Kim M.K."/>
        </authorList>
    </citation>
    <scope>NUCLEOTIDE SEQUENCE</scope>
    <source>
        <strain evidence="3">BT704</strain>
    </source>
</reference>
<evidence type="ECO:0000313" key="4">
    <source>
        <dbReference type="Proteomes" id="UP000653797"/>
    </source>
</evidence>
<dbReference type="AlphaFoldDB" id="A0A927B9K4"/>
<keyword evidence="4" id="KW-1185">Reference proteome</keyword>
<feature type="transmembrane region" description="Helical" evidence="1">
    <location>
        <begin position="12"/>
        <end position="32"/>
    </location>
</feature>
<dbReference type="Gene3D" id="2.115.10.20">
    <property type="entry name" value="Glycosyl hydrolase domain, family 43"/>
    <property type="match status" value="1"/>
</dbReference>
<dbReference type="Proteomes" id="UP000653797">
    <property type="component" value="Unassembled WGS sequence"/>
</dbReference>
<organism evidence="3 4">
    <name type="scientific">Spirosoma validum</name>
    <dbReference type="NCBI Taxonomy" id="2771355"/>
    <lineage>
        <taxon>Bacteria</taxon>
        <taxon>Pseudomonadati</taxon>
        <taxon>Bacteroidota</taxon>
        <taxon>Cytophagia</taxon>
        <taxon>Cytophagales</taxon>
        <taxon>Cytophagaceae</taxon>
        <taxon>Spirosoma</taxon>
    </lineage>
</organism>
<dbReference type="EMBL" id="JACXAA010000028">
    <property type="protein sequence ID" value="MBD2757681.1"/>
    <property type="molecule type" value="Genomic_DNA"/>
</dbReference>
<dbReference type="InterPro" id="IPR013783">
    <property type="entry name" value="Ig-like_fold"/>
</dbReference>
<dbReference type="InterPro" id="IPR007110">
    <property type="entry name" value="Ig-like_dom"/>
</dbReference>
<gene>
    <name evidence="3" type="ORF">IC230_32725</name>
</gene>
<name>A0A927B9K4_9BACT</name>
<dbReference type="PROSITE" id="PS50835">
    <property type="entry name" value="IG_LIKE"/>
    <property type="match status" value="1"/>
</dbReference>
<proteinExistence type="predicted"/>
<dbReference type="InterPro" id="IPR003599">
    <property type="entry name" value="Ig_sub"/>
</dbReference>
<keyword evidence="1" id="KW-0812">Transmembrane</keyword>
<sequence length="676" mass="69351">MLIRLFSESLRSAVRYGGLVQLAGLLIGYLLLATPGQAQYWTPRTTPADIEWSSVTYGNGLFVAVAATGDGNQVMTSPDGVAWTLRRAAGSLTYRAVTYGNGLFVALASNLSSDGGEQYLVMTSPDGLTWTQHPTAYAPRIENSLDSVPVFGWRGVTYGNGLFVAVGAPQNNPTGQLQPERIMTSPDGVTWTVRTSNNLSFQGHYWRSVTYGNGRFVAVAGSKLSAGGRAMTSTDGITWTVGTTPADNQWTSVTYGNGLFVAVSATGSGNRVMTSPDGLSWTLRTTPANNGWQGVTYGDGLFVAVANTGSPNQSMISRDGITWTLQDLPNQNGYSAVTFANGQFVAVASSSGASGATGSGQRAMTASVASLTGDPTVILSQPVAGTGVCSGATVTAQVSVTTLNPPLAYQWYRSGGAPLSGQTSPLLSLPNVQAGDAGRYYVRITAGNGVSINSTEFTLSVVARPSLSLVTSGSLSSATPRVTLTASGGNLYQFGPGATPVGNGPSATVSTPGLYYVLGTDTNGCSNVVSVSVTQAPSPDLSPLLYVRPTGLYGSSPVTVVVDVVELNGVASQGALTLRISQQAGLSLSLPPTETNVGGRSVTNSAWQLSGPSGGYYTLTTSQSVSAGDKLSAGLRGSYSGSGSSGGLTVSATIAGGGDGNLLNNTDADKVEYFQQ</sequence>
<dbReference type="InterPro" id="IPR023296">
    <property type="entry name" value="Glyco_hydro_beta-prop_sf"/>
</dbReference>
<keyword evidence="1" id="KW-0472">Membrane</keyword>
<dbReference type="InterPro" id="IPR036278">
    <property type="entry name" value="Sialidase_sf"/>
</dbReference>